<reference evidence="4 5" key="1">
    <citation type="journal article" date="2016" name="Sci. Rep.">
        <title>The genome sequence of the outbreeding globe artichoke constructed de novo incorporating a phase-aware low-pass sequencing strategy of F1 progeny.</title>
        <authorList>
            <person name="Scaglione D."/>
            <person name="Reyes-Chin-Wo S."/>
            <person name="Acquadro A."/>
            <person name="Froenicke L."/>
            <person name="Portis E."/>
            <person name="Beitel C."/>
            <person name="Tirone M."/>
            <person name="Mauro R."/>
            <person name="Lo Monaco A."/>
            <person name="Mauromicale G."/>
            <person name="Faccioli P."/>
            <person name="Cattivelli L."/>
            <person name="Rieseberg L."/>
            <person name="Michelmore R."/>
            <person name="Lanteri S."/>
        </authorList>
    </citation>
    <scope>NUCLEOTIDE SEQUENCE [LARGE SCALE GENOMIC DNA]</scope>
    <source>
        <strain evidence="4">2C</strain>
    </source>
</reference>
<dbReference type="EMBL" id="LEKV01004559">
    <property type="protein sequence ID" value="KVH94296.1"/>
    <property type="molecule type" value="Genomic_DNA"/>
</dbReference>
<comment type="caution">
    <text evidence="4">The sequence shown here is derived from an EMBL/GenBank/DDBJ whole genome shotgun (WGS) entry which is preliminary data.</text>
</comment>
<keyword evidence="1" id="KW-0539">Nucleus</keyword>
<dbReference type="InterPro" id="IPR003311">
    <property type="entry name" value="AUX_IAA"/>
</dbReference>
<dbReference type="Gene3D" id="3.10.20.90">
    <property type="entry name" value="Phosphatidylinositol 3-kinase Catalytic Subunit, Chain A, domain 1"/>
    <property type="match status" value="2"/>
</dbReference>
<dbReference type="GO" id="GO:0006355">
    <property type="term" value="P:regulation of DNA-templated transcription"/>
    <property type="evidence" value="ECO:0007669"/>
    <property type="project" value="InterPro"/>
</dbReference>
<feature type="non-terminal residue" evidence="4">
    <location>
        <position position="133"/>
    </location>
</feature>
<keyword evidence="5" id="KW-1185">Reference proteome</keyword>
<comment type="similarity">
    <text evidence="1">Belongs to the Aux/IAA family.</text>
</comment>
<dbReference type="Pfam" id="PF02309">
    <property type="entry name" value="AUX_IAA"/>
    <property type="match status" value="2"/>
</dbReference>
<proteinExistence type="inferred from homology"/>
<dbReference type="GO" id="GO:0009734">
    <property type="term" value="P:auxin-activated signaling pathway"/>
    <property type="evidence" value="ECO:0007669"/>
    <property type="project" value="UniProtKB-UniRule"/>
</dbReference>
<dbReference type="AlphaFoldDB" id="A0A103XNZ9"/>
<dbReference type="Gramene" id="KVH94296">
    <property type="protein sequence ID" value="KVH94296"/>
    <property type="gene ID" value="Ccrd_003666"/>
</dbReference>
<dbReference type="OMA" id="AYNGTSE"/>
<comment type="subcellular location">
    <subcellularLocation>
        <location evidence="1">Nucleus</location>
    </subcellularLocation>
</comment>
<dbReference type="InterPro" id="IPR033389">
    <property type="entry name" value="AUX/IAA_dom"/>
</dbReference>
<organism evidence="4 5">
    <name type="scientific">Cynara cardunculus var. scolymus</name>
    <name type="common">Globe artichoke</name>
    <name type="synonym">Cynara scolymus</name>
    <dbReference type="NCBI Taxonomy" id="59895"/>
    <lineage>
        <taxon>Eukaryota</taxon>
        <taxon>Viridiplantae</taxon>
        <taxon>Streptophyta</taxon>
        <taxon>Embryophyta</taxon>
        <taxon>Tracheophyta</taxon>
        <taxon>Spermatophyta</taxon>
        <taxon>Magnoliopsida</taxon>
        <taxon>eudicotyledons</taxon>
        <taxon>Gunneridae</taxon>
        <taxon>Pentapetalae</taxon>
        <taxon>asterids</taxon>
        <taxon>campanulids</taxon>
        <taxon>Asterales</taxon>
        <taxon>Asteraceae</taxon>
        <taxon>Carduoideae</taxon>
        <taxon>Cardueae</taxon>
        <taxon>Carduinae</taxon>
        <taxon>Cynara</taxon>
    </lineage>
</organism>
<evidence type="ECO:0000313" key="4">
    <source>
        <dbReference type="EMBL" id="KVH94296.1"/>
    </source>
</evidence>
<protein>
    <recommendedName>
        <fullName evidence="1">Auxin-responsive protein</fullName>
    </recommendedName>
</protein>
<gene>
    <name evidence="4" type="ORF">Ccrd_003666</name>
</gene>
<feature type="region of interest" description="Disordered" evidence="2">
    <location>
        <begin position="1"/>
        <end position="51"/>
    </location>
</feature>
<evidence type="ECO:0000259" key="3">
    <source>
        <dbReference type="Pfam" id="PF02309"/>
    </source>
</evidence>
<name>A0A103XNZ9_CYNCS</name>
<feature type="domain" description="AUX/IAA" evidence="3">
    <location>
        <begin position="25"/>
        <end position="107"/>
    </location>
</feature>
<keyword evidence="1" id="KW-0805">Transcription regulation</keyword>
<dbReference type="SUPFAM" id="SSF54277">
    <property type="entry name" value="CAD &amp; PB1 domains"/>
    <property type="match status" value="1"/>
</dbReference>
<dbReference type="GO" id="GO:0005634">
    <property type="term" value="C:nucleus"/>
    <property type="evidence" value="ECO:0007669"/>
    <property type="project" value="UniProtKB-SubCell"/>
</dbReference>
<dbReference type="STRING" id="59895.A0A103XNZ9"/>
<dbReference type="PANTHER" id="PTHR31734:SF184">
    <property type="entry name" value="AUXIN-RESPONSIVE PROTEIN"/>
    <property type="match status" value="1"/>
</dbReference>
<feature type="compositionally biased region" description="Gly residues" evidence="2">
    <location>
        <begin position="1"/>
        <end position="24"/>
    </location>
</feature>
<accession>A0A103XNZ9</accession>
<comment type="subunit">
    <text evidence="1">Homodimers and heterodimers.</text>
</comment>
<feature type="domain" description="AUX/IAA" evidence="3">
    <location>
        <begin position="109"/>
        <end position="132"/>
    </location>
</feature>
<keyword evidence="1" id="KW-0927">Auxin signaling pathway</keyword>
<dbReference type="PANTHER" id="PTHR31734">
    <property type="entry name" value="AUXIN-RESPONSIVE PROTEIN IAA17"/>
    <property type="match status" value="1"/>
</dbReference>
<sequence>NSLAAAGGGGGGGDGGGVPSGGSTTGSVVGWPPVSKAHRMPSLANQTKSPGEELVSIAEQNKKNNRTNGGKGYCNERKGVSVKKYQSVKVNMDGTLIGRKVDLNAYNGTSEFILTYQDKDGDCMLVGDVPWQY</sequence>
<dbReference type="Proteomes" id="UP000243975">
    <property type="component" value="Unassembled WGS sequence"/>
</dbReference>
<keyword evidence="1" id="KW-0804">Transcription</keyword>
<evidence type="ECO:0000256" key="1">
    <source>
        <dbReference type="RuleBase" id="RU004549"/>
    </source>
</evidence>
<feature type="non-terminal residue" evidence="4">
    <location>
        <position position="1"/>
    </location>
</feature>
<keyword evidence="1" id="KW-0678">Repressor</keyword>
<evidence type="ECO:0000313" key="5">
    <source>
        <dbReference type="Proteomes" id="UP000243975"/>
    </source>
</evidence>
<comment type="function">
    <text evidence="1">Aux/IAA proteins are short-lived transcriptional factors that function as repressors of early auxin response genes at low auxin concentrations.</text>
</comment>
<evidence type="ECO:0000256" key="2">
    <source>
        <dbReference type="SAM" id="MobiDB-lite"/>
    </source>
</evidence>